<feature type="region of interest" description="Disordered" evidence="1">
    <location>
        <begin position="494"/>
        <end position="515"/>
    </location>
</feature>
<feature type="compositionally biased region" description="Polar residues" evidence="1">
    <location>
        <begin position="95"/>
        <end position="112"/>
    </location>
</feature>
<comment type="caution">
    <text evidence="2">The sequence shown here is derived from an EMBL/GenBank/DDBJ whole genome shotgun (WGS) entry which is preliminary data.</text>
</comment>
<reference evidence="2 3" key="1">
    <citation type="submission" date="2018-04" db="EMBL/GenBank/DDBJ databases">
        <authorList>
            <person name="Zhang X."/>
            <person name="Yuan J."/>
            <person name="Li F."/>
            <person name="Xiang J."/>
        </authorList>
    </citation>
    <scope>NUCLEOTIDE SEQUENCE [LARGE SCALE GENOMIC DNA]</scope>
    <source>
        <tissue evidence="2">Muscle</tissue>
    </source>
</reference>
<name>A0A423SG96_PENVA</name>
<dbReference type="EMBL" id="QCYY01003471">
    <property type="protein sequence ID" value="ROT63246.1"/>
    <property type="molecule type" value="Genomic_DNA"/>
</dbReference>
<organism evidence="2 3">
    <name type="scientific">Penaeus vannamei</name>
    <name type="common">Whiteleg shrimp</name>
    <name type="synonym">Litopenaeus vannamei</name>
    <dbReference type="NCBI Taxonomy" id="6689"/>
    <lineage>
        <taxon>Eukaryota</taxon>
        <taxon>Metazoa</taxon>
        <taxon>Ecdysozoa</taxon>
        <taxon>Arthropoda</taxon>
        <taxon>Crustacea</taxon>
        <taxon>Multicrustacea</taxon>
        <taxon>Malacostraca</taxon>
        <taxon>Eumalacostraca</taxon>
        <taxon>Eucarida</taxon>
        <taxon>Decapoda</taxon>
        <taxon>Dendrobranchiata</taxon>
        <taxon>Penaeoidea</taxon>
        <taxon>Penaeidae</taxon>
        <taxon>Penaeus</taxon>
    </lineage>
</organism>
<accession>A0A423SG96</accession>
<feature type="region of interest" description="Disordered" evidence="1">
    <location>
        <begin position="178"/>
        <end position="347"/>
    </location>
</feature>
<feature type="compositionally biased region" description="Basic and acidic residues" evidence="1">
    <location>
        <begin position="267"/>
        <end position="293"/>
    </location>
</feature>
<evidence type="ECO:0000256" key="1">
    <source>
        <dbReference type="SAM" id="MobiDB-lite"/>
    </source>
</evidence>
<keyword evidence="3" id="KW-1185">Reference proteome</keyword>
<reference evidence="2 3" key="2">
    <citation type="submission" date="2019-01" db="EMBL/GenBank/DDBJ databases">
        <title>The decoding of complex shrimp genome reveals the adaptation for benthos swimmer, frequently molting mechanism and breeding impact on genome.</title>
        <authorList>
            <person name="Sun Y."/>
            <person name="Gao Y."/>
            <person name="Yu Y."/>
        </authorList>
    </citation>
    <scope>NUCLEOTIDE SEQUENCE [LARGE SCALE GENOMIC DNA]</scope>
    <source>
        <tissue evidence="2">Muscle</tissue>
    </source>
</reference>
<feature type="compositionally biased region" description="Polar residues" evidence="1">
    <location>
        <begin position="125"/>
        <end position="134"/>
    </location>
</feature>
<evidence type="ECO:0000313" key="2">
    <source>
        <dbReference type="EMBL" id="ROT63246.1"/>
    </source>
</evidence>
<feature type="compositionally biased region" description="Acidic residues" evidence="1">
    <location>
        <begin position="179"/>
        <end position="188"/>
    </location>
</feature>
<gene>
    <name evidence="2" type="ORF">C7M84_018900</name>
</gene>
<dbReference type="Proteomes" id="UP000283509">
    <property type="component" value="Unassembled WGS sequence"/>
</dbReference>
<proteinExistence type="predicted"/>
<dbReference type="AlphaFoldDB" id="A0A423SG96"/>
<feature type="region of interest" description="Disordered" evidence="1">
    <location>
        <begin position="368"/>
        <end position="408"/>
    </location>
</feature>
<feature type="region of interest" description="Disordered" evidence="1">
    <location>
        <begin position="95"/>
        <end position="164"/>
    </location>
</feature>
<feature type="compositionally biased region" description="Basic and acidic residues" evidence="1">
    <location>
        <begin position="234"/>
        <end position="256"/>
    </location>
</feature>
<protein>
    <submittedName>
        <fullName evidence="2">Uncharacterized protein</fullName>
    </submittedName>
</protein>
<evidence type="ECO:0000313" key="3">
    <source>
        <dbReference type="Proteomes" id="UP000283509"/>
    </source>
</evidence>
<sequence length="538" mass="60750">MKYDAIKATLSEGKKDLNDDDKAFSEELASVKALASSPNLDDMTVVNYRVEVDTLPAMDEMAVPPVATGDGPSAIAVVADKECSGTDGDAQELCSTDYSKGSEDTTLLTGRNTPPPVKTGDSCEEQQLSGSGTHFQHRSVSRRIQSQSRFCRGGSRSHLFLTPEDKLPREKLIRKFTLYDDDTPDTGDEGITSQAPKQKVFVRRKRLQSVRSASDIGNKDSSKSGGSSVAEKISNLEKKHEELTRETVENRLEKKTITGWAEARQSPQHDMKHIDEAKRSRQLEEDQETKSETSETSVDSARDIRRFMWGLKRKKKHSPSKTKKEEVKPNENQVFTAEDPANKALQDKNSKVSAYKFFFDRKKKNEEESYPAVVSVESPDCEEPLSDPIPQQRGHYADHRRHEKKPFLQRGLLERELNSSLTEKKPVKLFHRIEEIASYTSVESLEDILSSATDTLSPNANFFDNSGEEYFECTEESSSLQDEAEVFLNDTYSSTDEVSHRMDSPVVWEKNSQQDEDVAFQREDADQMEDKTYRVTQL</sequence>
<feature type="compositionally biased region" description="Basic residues" evidence="1">
    <location>
        <begin position="311"/>
        <end position="321"/>
    </location>
</feature>